<dbReference type="EMBL" id="WNTK01000009">
    <property type="protein sequence ID" value="KAG9477860.1"/>
    <property type="molecule type" value="Genomic_DNA"/>
</dbReference>
<keyword evidence="5" id="KW-1185">Reference proteome</keyword>
<dbReference type="GO" id="GO:0045335">
    <property type="term" value="C:phagocytic vesicle"/>
    <property type="evidence" value="ECO:0007669"/>
    <property type="project" value="TreeGrafter"/>
</dbReference>
<keyword evidence="3" id="KW-0342">GTP-binding</keyword>
<dbReference type="PANTHER" id="PTHR47981">
    <property type="entry name" value="RAB FAMILY"/>
    <property type="match status" value="1"/>
</dbReference>
<dbReference type="Gene3D" id="3.40.50.300">
    <property type="entry name" value="P-loop containing nucleotide triphosphate hydrolases"/>
    <property type="match status" value="1"/>
</dbReference>
<dbReference type="GO" id="GO:0090385">
    <property type="term" value="P:phagosome-lysosome fusion"/>
    <property type="evidence" value="ECO:0007669"/>
    <property type="project" value="TreeGrafter"/>
</dbReference>
<evidence type="ECO:0000256" key="1">
    <source>
        <dbReference type="ARBA" id="ARBA00006270"/>
    </source>
</evidence>
<dbReference type="Pfam" id="PF00071">
    <property type="entry name" value="Ras"/>
    <property type="match status" value="1"/>
</dbReference>
<comment type="caution">
    <text evidence="4">The sequence shown here is derived from an EMBL/GenBank/DDBJ whole genome shotgun (WGS) entry which is preliminary data.</text>
</comment>
<dbReference type="InterPro" id="IPR027417">
    <property type="entry name" value="P-loop_NTPase"/>
</dbReference>
<dbReference type="GO" id="GO:0005764">
    <property type="term" value="C:lysosome"/>
    <property type="evidence" value="ECO:0007669"/>
    <property type="project" value="TreeGrafter"/>
</dbReference>
<dbReference type="SMART" id="SM00175">
    <property type="entry name" value="RAB"/>
    <property type="match status" value="1"/>
</dbReference>
<dbReference type="GO" id="GO:0008333">
    <property type="term" value="P:endosome to lysosome transport"/>
    <property type="evidence" value="ECO:0007669"/>
    <property type="project" value="TreeGrafter"/>
</dbReference>
<dbReference type="GO" id="GO:0005770">
    <property type="term" value="C:late endosome"/>
    <property type="evidence" value="ECO:0007669"/>
    <property type="project" value="TreeGrafter"/>
</dbReference>
<comment type="similarity">
    <text evidence="1">Belongs to the small GTPase superfamily. Rab family.</text>
</comment>
<dbReference type="PROSITE" id="PS51419">
    <property type="entry name" value="RAB"/>
    <property type="match status" value="1"/>
</dbReference>
<keyword evidence="2" id="KW-0547">Nucleotide-binding</keyword>
<gene>
    <name evidence="4" type="ORF">GDO78_013052</name>
</gene>
<dbReference type="OrthoDB" id="1436450at2759"/>
<evidence type="ECO:0000313" key="4">
    <source>
        <dbReference type="EMBL" id="KAG9477860.1"/>
    </source>
</evidence>
<dbReference type="PANTHER" id="PTHR47981:SF6">
    <property type="entry name" value="SI:DKEY-13A21.4"/>
    <property type="match status" value="1"/>
</dbReference>
<dbReference type="PROSITE" id="PS51421">
    <property type="entry name" value="RAS"/>
    <property type="match status" value="1"/>
</dbReference>
<dbReference type="GO" id="GO:0005525">
    <property type="term" value="F:GTP binding"/>
    <property type="evidence" value="ECO:0007669"/>
    <property type="project" value="UniProtKB-KW"/>
</dbReference>
<proteinExistence type="inferred from homology"/>
<evidence type="ECO:0000313" key="5">
    <source>
        <dbReference type="Proteomes" id="UP000770717"/>
    </source>
</evidence>
<accession>A0A8J6K3X0</accession>
<protein>
    <submittedName>
        <fullName evidence="4">Uncharacterized protein</fullName>
    </submittedName>
</protein>
<dbReference type="SMART" id="SM00174">
    <property type="entry name" value="RHO"/>
    <property type="match status" value="1"/>
</dbReference>
<name>A0A8J6K3X0_ELECQ</name>
<dbReference type="InterPro" id="IPR001806">
    <property type="entry name" value="Small_GTPase"/>
</dbReference>
<dbReference type="SUPFAM" id="SSF52540">
    <property type="entry name" value="P-loop containing nucleoside triphosphate hydrolases"/>
    <property type="match status" value="1"/>
</dbReference>
<dbReference type="SMART" id="SM00173">
    <property type="entry name" value="RAS"/>
    <property type="match status" value="1"/>
</dbReference>
<organism evidence="4 5">
    <name type="scientific">Eleutherodactylus coqui</name>
    <name type="common">Puerto Rican coqui</name>
    <dbReference type="NCBI Taxonomy" id="57060"/>
    <lineage>
        <taxon>Eukaryota</taxon>
        <taxon>Metazoa</taxon>
        <taxon>Chordata</taxon>
        <taxon>Craniata</taxon>
        <taxon>Vertebrata</taxon>
        <taxon>Euteleostomi</taxon>
        <taxon>Amphibia</taxon>
        <taxon>Batrachia</taxon>
        <taxon>Anura</taxon>
        <taxon>Neobatrachia</taxon>
        <taxon>Hyloidea</taxon>
        <taxon>Eleutherodactylidae</taxon>
        <taxon>Eleutherodactylinae</taxon>
        <taxon>Eleutherodactylus</taxon>
        <taxon>Eleutherodactylus</taxon>
    </lineage>
</organism>
<reference evidence="4" key="1">
    <citation type="thesis" date="2020" institute="ProQuest LLC" country="789 East Eisenhower Parkway, Ann Arbor, MI, USA">
        <title>Comparative Genomics and Chromosome Evolution.</title>
        <authorList>
            <person name="Mudd A.B."/>
        </authorList>
    </citation>
    <scope>NUCLEOTIDE SEQUENCE</scope>
    <source>
        <strain evidence="4">HN-11 Male</strain>
        <tissue evidence="4">Kidney and liver</tissue>
    </source>
</reference>
<dbReference type="InterPro" id="IPR005225">
    <property type="entry name" value="Small_GTP-bd"/>
</dbReference>
<dbReference type="NCBIfam" id="TIGR00231">
    <property type="entry name" value="small_GTP"/>
    <property type="match status" value="1"/>
</dbReference>
<evidence type="ECO:0000256" key="3">
    <source>
        <dbReference type="ARBA" id="ARBA00023134"/>
    </source>
</evidence>
<sequence length="150" mass="16818">MSMRCPIWDTAGTERFQSLGAALYRGTDCCLLVFDVTTPSSFQALDTWHKEFLVQADPSSPETFPFVVVANKVDVDERQVSPHQAQQWCKAYNAEYFETSAKESTNVEEAFLAAIKLSLKQQNLLGQLIADGDSLILSEKQDKDKKKCDC</sequence>
<evidence type="ECO:0000256" key="2">
    <source>
        <dbReference type="ARBA" id="ARBA00022741"/>
    </source>
</evidence>
<dbReference type="AlphaFoldDB" id="A0A8J6K3X0"/>
<dbReference type="PRINTS" id="PR00449">
    <property type="entry name" value="RASTRNSFRMNG"/>
</dbReference>
<dbReference type="Proteomes" id="UP000770717">
    <property type="component" value="Unassembled WGS sequence"/>
</dbReference>
<dbReference type="GO" id="GO:0003924">
    <property type="term" value="F:GTPase activity"/>
    <property type="evidence" value="ECO:0007669"/>
    <property type="project" value="InterPro"/>
</dbReference>